<keyword evidence="8 13" id="KW-1133">Transmembrane helix</keyword>
<keyword evidence="6" id="KW-0256">Endoplasmic reticulum</keyword>
<gene>
    <name evidence="16" type="ORF">ABEB36_001226</name>
</gene>
<comment type="caution">
    <text evidence="16">The sequence shown here is derived from an EMBL/GenBank/DDBJ whole genome shotgun (WGS) entry which is preliminary data.</text>
</comment>
<keyword evidence="11" id="KW-0676">Redox-active center</keyword>
<dbReference type="InterPro" id="IPR017937">
    <property type="entry name" value="Thioredoxin_CS"/>
</dbReference>
<comment type="subcellular location">
    <subcellularLocation>
        <location evidence="1">Endoplasmic reticulum membrane</location>
        <topology evidence="1">Single-pass type I membrane protein</topology>
    </subcellularLocation>
</comment>
<evidence type="ECO:0000256" key="5">
    <source>
        <dbReference type="ARBA" id="ARBA00022729"/>
    </source>
</evidence>
<feature type="signal peptide" evidence="14">
    <location>
        <begin position="1"/>
        <end position="23"/>
    </location>
</feature>
<name>A0ABD1FFQ9_HYPHA</name>
<feature type="compositionally biased region" description="Acidic residues" evidence="12">
    <location>
        <begin position="224"/>
        <end position="241"/>
    </location>
</feature>
<evidence type="ECO:0000256" key="11">
    <source>
        <dbReference type="ARBA" id="ARBA00023284"/>
    </source>
</evidence>
<dbReference type="PROSITE" id="PS51352">
    <property type="entry name" value="THIOREDOXIN_2"/>
    <property type="match status" value="1"/>
</dbReference>
<evidence type="ECO:0000313" key="17">
    <source>
        <dbReference type="Proteomes" id="UP001566132"/>
    </source>
</evidence>
<dbReference type="PANTHER" id="PTHR46107">
    <property type="entry name" value="DUMPY: SHORTER THAN WILD-TYPE"/>
    <property type="match status" value="1"/>
</dbReference>
<feature type="region of interest" description="Disordered" evidence="12">
    <location>
        <begin position="207"/>
        <end position="274"/>
    </location>
</feature>
<dbReference type="InterPro" id="IPR013766">
    <property type="entry name" value="Thioredoxin_domain"/>
</dbReference>
<evidence type="ECO:0000313" key="16">
    <source>
        <dbReference type="EMBL" id="KAL1517463.1"/>
    </source>
</evidence>
<dbReference type="Proteomes" id="UP001566132">
    <property type="component" value="Unassembled WGS sequence"/>
</dbReference>
<evidence type="ECO:0000256" key="14">
    <source>
        <dbReference type="SAM" id="SignalP"/>
    </source>
</evidence>
<evidence type="ECO:0000256" key="9">
    <source>
        <dbReference type="ARBA" id="ARBA00023136"/>
    </source>
</evidence>
<evidence type="ECO:0000256" key="2">
    <source>
        <dbReference type="ARBA" id="ARBA00022448"/>
    </source>
</evidence>
<keyword evidence="3" id="KW-0597">Phosphoprotein</keyword>
<evidence type="ECO:0000256" key="13">
    <source>
        <dbReference type="SAM" id="Phobius"/>
    </source>
</evidence>
<organism evidence="16 17">
    <name type="scientific">Hypothenemus hampei</name>
    <name type="common">Coffee berry borer</name>
    <dbReference type="NCBI Taxonomy" id="57062"/>
    <lineage>
        <taxon>Eukaryota</taxon>
        <taxon>Metazoa</taxon>
        <taxon>Ecdysozoa</taxon>
        <taxon>Arthropoda</taxon>
        <taxon>Hexapoda</taxon>
        <taxon>Insecta</taxon>
        <taxon>Pterygota</taxon>
        <taxon>Neoptera</taxon>
        <taxon>Endopterygota</taxon>
        <taxon>Coleoptera</taxon>
        <taxon>Polyphaga</taxon>
        <taxon>Cucujiformia</taxon>
        <taxon>Curculionidae</taxon>
        <taxon>Scolytinae</taxon>
        <taxon>Hypothenemus</taxon>
    </lineage>
</organism>
<evidence type="ECO:0000256" key="1">
    <source>
        <dbReference type="ARBA" id="ARBA00004115"/>
    </source>
</evidence>
<dbReference type="Gene3D" id="3.40.30.10">
    <property type="entry name" value="Glutaredoxin"/>
    <property type="match status" value="1"/>
</dbReference>
<dbReference type="InterPro" id="IPR036249">
    <property type="entry name" value="Thioredoxin-like_sf"/>
</dbReference>
<keyword evidence="5 14" id="KW-0732">Signal</keyword>
<evidence type="ECO:0000256" key="7">
    <source>
        <dbReference type="ARBA" id="ARBA00022982"/>
    </source>
</evidence>
<keyword evidence="2" id="KW-0813">Transport</keyword>
<feature type="domain" description="Thioredoxin" evidence="15">
    <location>
        <begin position="6"/>
        <end position="127"/>
    </location>
</feature>
<keyword evidence="17" id="KW-1185">Reference proteome</keyword>
<protein>
    <recommendedName>
        <fullName evidence="15">Thioredoxin domain-containing protein</fullName>
    </recommendedName>
</protein>
<dbReference type="Pfam" id="PF00085">
    <property type="entry name" value="Thioredoxin"/>
    <property type="match status" value="1"/>
</dbReference>
<evidence type="ECO:0000256" key="8">
    <source>
        <dbReference type="ARBA" id="ARBA00022989"/>
    </source>
</evidence>
<dbReference type="SUPFAM" id="SSF52833">
    <property type="entry name" value="Thioredoxin-like"/>
    <property type="match status" value="1"/>
</dbReference>
<dbReference type="PROSITE" id="PS00194">
    <property type="entry name" value="THIOREDOXIN_1"/>
    <property type="match status" value="1"/>
</dbReference>
<dbReference type="PANTHER" id="PTHR46107:SF3">
    <property type="entry name" value="THIOREDOXIN DOMAIN-CONTAINING PROTEIN"/>
    <property type="match status" value="1"/>
</dbReference>
<sequence length="274" mass="30991">MALKLVVCITFFLVFNQFLGINGQKVIELNEDNWSQILKGEWMVEFYAPWCPACKALEPRWKEFSRSGPALGVKIGSVDVQTSPGLSGRFMVTALPTIFHVLNGQFRQYKGARDIESFSLFIEERKWEQVEPISRWKSPDSLQMSVIASFFQLSQTLRNIHNKFTNEYGIPTIASYLIFAIATIILGACLGLILVCAIDLIFPQKPTRPGSTGGSGDKKYSDNELNDEDIKDDLIDQEVDSEGDRAYTESEGSEKDDDSQDNKKIRKRKTKRSN</sequence>
<keyword evidence="10" id="KW-1015">Disulfide bond</keyword>
<feature type="chain" id="PRO_5044795476" description="Thioredoxin domain-containing protein" evidence="14">
    <location>
        <begin position="24"/>
        <end position="274"/>
    </location>
</feature>
<keyword evidence="7" id="KW-0249">Electron transport</keyword>
<evidence type="ECO:0000256" key="6">
    <source>
        <dbReference type="ARBA" id="ARBA00022824"/>
    </source>
</evidence>
<evidence type="ECO:0000256" key="3">
    <source>
        <dbReference type="ARBA" id="ARBA00022553"/>
    </source>
</evidence>
<keyword evidence="4 13" id="KW-0812">Transmembrane</keyword>
<keyword evidence="9 13" id="KW-0472">Membrane</keyword>
<dbReference type="EMBL" id="JBDJPC010000001">
    <property type="protein sequence ID" value="KAL1517463.1"/>
    <property type="molecule type" value="Genomic_DNA"/>
</dbReference>
<evidence type="ECO:0000256" key="10">
    <source>
        <dbReference type="ARBA" id="ARBA00023157"/>
    </source>
</evidence>
<dbReference type="AlphaFoldDB" id="A0ABD1FFQ9"/>
<evidence type="ECO:0000259" key="15">
    <source>
        <dbReference type="PROSITE" id="PS51352"/>
    </source>
</evidence>
<proteinExistence type="predicted"/>
<evidence type="ECO:0000256" key="4">
    <source>
        <dbReference type="ARBA" id="ARBA00022692"/>
    </source>
</evidence>
<accession>A0ABD1FFQ9</accession>
<evidence type="ECO:0000256" key="12">
    <source>
        <dbReference type="SAM" id="MobiDB-lite"/>
    </source>
</evidence>
<feature type="transmembrane region" description="Helical" evidence="13">
    <location>
        <begin position="176"/>
        <end position="202"/>
    </location>
</feature>
<dbReference type="GO" id="GO:0005789">
    <property type="term" value="C:endoplasmic reticulum membrane"/>
    <property type="evidence" value="ECO:0007669"/>
    <property type="project" value="UniProtKB-SubCell"/>
</dbReference>
<dbReference type="InterPro" id="IPR052454">
    <property type="entry name" value="TMX_domain-containing"/>
</dbReference>
<feature type="compositionally biased region" description="Basic residues" evidence="12">
    <location>
        <begin position="264"/>
        <end position="274"/>
    </location>
</feature>
<reference evidence="16 17" key="1">
    <citation type="submission" date="2024-05" db="EMBL/GenBank/DDBJ databases">
        <title>Genetic variation in Jamaican populations of the coffee berry borer (Hypothenemus hampei).</title>
        <authorList>
            <person name="Errbii M."/>
            <person name="Myrie A."/>
        </authorList>
    </citation>
    <scope>NUCLEOTIDE SEQUENCE [LARGE SCALE GENOMIC DNA]</scope>
    <source>
        <strain evidence="16">JA-Hopewell-2020-01-JO</strain>
        <tissue evidence="16">Whole body</tissue>
    </source>
</reference>